<protein>
    <submittedName>
        <fullName evidence="3">Uncharacterized protein</fullName>
    </submittedName>
</protein>
<reference evidence="3 4" key="1">
    <citation type="journal article" date="2021" name="BMC Genomics">
        <title>Datura genome reveals duplications of psychoactive alkaloid biosynthetic genes and high mutation rate following tissue culture.</title>
        <authorList>
            <person name="Rajewski A."/>
            <person name="Carter-House D."/>
            <person name="Stajich J."/>
            <person name="Litt A."/>
        </authorList>
    </citation>
    <scope>NUCLEOTIDE SEQUENCE [LARGE SCALE GENOMIC DNA]</scope>
    <source>
        <strain evidence="3">AR-01</strain>
    </source>
</reference>
<accession>A0ABS8VMC2</accession>
<dbReference type="Proteomes" id="UP000823775">
    <property type="component" value="Unassembled WGS sequence"/>
</dbReference>
<feature type="chain" id="PRO_5046466312" evidence="2">
    <location>
        <begin position="30"/>
        <end position="113"/>
    </location>
</feature>
<evidence type="ECO:0000313" key="4">
    <source>
        <dbReference type="Proteomes" id="UP000823775"/>
    </source>
</evidence>
<keyword evidence="2" id="KW-0732">Signal</keyword>
<feature type="compositionally biased region" description="Basic and acidic residues" evidence="1">
    <location>
        <begin position="58"/>
        <end position="86"/>
    </location>
</feature>
<proteinExistence type="predicted"/>
<comment type="caution">
    <text evidence="3">The sequence shown here is derived from an EMBL/GenBank/DDBJ whole genome shotgun (WGS) entry which is preliminary data.</text>
</comment>
<evidence type="ECO:0000313" key="3">
    <source>
        <dbReference type="EMBL" id="MCE0480553.1"/>
    </source>
</evidence>
<keyword evidence="4" id="KW-1185">Reference proteome</keyword>
<name>A0ABS8VMC2_DATST</name>
<feature type="signal peptide" evidence="2">
    <location>
        <begin position="1"/>
        <end position="29"/>
    </location>
</feature>
<gene>
    <name evidence="3" type="ORF">HAX54_037520</name>
</gene>
<sequence>ESSPGISSFLVWLSELLCILQVIFPQVLGGLDFGRPEIGMLTDELVYNLNGEKYEIEQEHGNRVDDRHSTGGHRRLETGTADEHRKTAGTNAEVIRNLLPGVVTNRRSANQHW</sequence>
<evidence type="ECO:0000256" key="1">
    <source>
        <dbReference type="SAM" id="MobiDB-lite"/>
    </source>
</evidence>
<evidence type="ECO:0000256" key="2">
    <source>
        <dbReference type="SAM" id="SignalP"/>
    </source>
</evidence>
<dbReference type="EMBL" id="JACEIK010005031">
    <property type="protein sequence ID" value="MCE0480553.1"/>
    <property type="molecule type" value="Genomic_DNA"/>
</dbReference>
<feature type="non-terminal residue" evidence="3">
    <location>
        <position position="1"/>
    </location>
</feature>
<organism evidence="3 4">
    <name type="scientific">Datura stramonium</name>
    <name type="common">Jimsonweed</name>
    <name type="synonym">Common thornapple</name>
    <dbReference type="NCBI Taxonomy" id="4076"/>
    <lineage>
        <taxon>Eukaryota</taxon>
        <taxon>Viridiplantae</taxon>
        <taxon>Streptophyta</taxon>
        <taxon>Embryophyta</taxon>
        <taxon>Tracheophyta</taxon>
        <taxon>Spermatophyta</taxon>
        <taxon>Magnoliopsida</taxon>
        <taxon>eudicotyledons</taxon>
        <taxon>Gunneridae</taxon>
        <taxon>Pentapetalae</taxon>
        <taxon>asterids</taxon>
        <taxon>lamiids</taxon>
        <taxon>Solanales</taxon>
        <taxon>Solanaceae</taxon>
        <taxon>Solanoideae</taxon>
        <taxon>Datureae</taxon>
        <taxon>Datura</taxon>
    </lineage>
</organism>
<feature type="region of interest" description="Disordered" evidence="1">
    <location>
        <begin position="58"/>
        <end position="90"/>
    </location>
</feature>